<reference evidence="1 2" key="1">
    <citation type="journal article" date="2019" name="Commun. Biol.">
        <title>The bagworm genome reveals a unique fibroin gene that provides high tensile strength.</title>
        <authorList>
            <person name="Kono N."/>
            <person name="Nakamura H."/>
            <person name="Ohtoshi R."/>
            <person name="Tomita M."/>
            <person name="Numata K."/>
            <person name="Arakawa K."/>
        </authorList>
    </citation>
    <scope>NUCLEOTIDE SEQUENCE [LARGE SCALE GENOMIC DNA]</scope>
</reference>
<sequence length="120" mass="13630">MRRSSIIRDARRWVPSGVTIGMRQFRSDSSTLDVGSVPYEVKGDENLKVMPCGSQLGWSRKMYQFDWSDTVTQYRRARYPIATQETGTVLMTHLRLRVSMGGGKTYSPVACMLVCPSKMQ</sequence>
<dbReference type="Proteomes" id="UP000299102">
    <property type="component" value="Unassembled WGS sequence"/>
</dbReference>
<name>A0A4C1TZX5_EUMVA</name>
<dbReference type="AlphaFoldDB" id="A0A4C1TZX5"/>
<comment type="caution">
    <text evidence="1">The sequence shown here is derived from an EMBL/GenBank/DDBJ whole genome shotgun (WGS) entry which is preliminary data.</text>
</comment>
<dbReference type="EMBL" id="BGZK01000109">
    <property type="protein sequence ID" value="GBP19540.1"/>
    <property type="molecule type" value="Genomic_DNA"/>
</dbReference>
<organism evidence="1 2">
    <name type="scientific">Eumeta variegata</name>
    <name type="common">Bagworm moth</name>
    <name type="synonym">Eumeta japonica</name>
    <dbReference type="NCBI Taxonomy" id="151549"/>
    <lineage>
        <taxon>Eukaryota</taxon>
        <taxon>Metazoa</taxon>
        <taxon>Ecdysozoa</taxon>
        <taxon>Arthropoda</taxon>
        <taxon>Hexapoda</taxon>
        <taxon>Insecta</taxon>
        <taxon>Pterygota</taxon>
        <taxon>Neoptera</taxon>
        <taxon>Endopterygota</taxon>
        <taxon>Lepidoptera</taxon>
        <taxon>Glossata</taxon>
        <taxon>Ditrysia</taxon>
        <taxon>Tineoidea</taxon>
        <taxon>Psychidae</taxon>
        <taxon>Oiketicinae</taxon>
        <taxon>Eumeta</taxon>
    </lineage>
</organism>
<protein>
    <submittedName>
        <fullName evidence="1">Uncharacterized protein</fullName>
    </submittedName>
</protein>
<accession>A0A4C1TZX5</accession>
<evidence type="ECO:0000313" key="1">
    <source>
        <dbReference type="EMBL" id="GBP19540.1"/>
    </source>
</evidence>
<evidence type="ECO:0000313" key="2">
    <source>
        <dbReference type="Proteomes" id="UP000299102"/>
    </source>
</evidence>
<proteinExistence type="predicted"/>
<keyword evidence="2" id="KW-1185">Reference proteome</keyword>
<gene>
    <name evidence="1" type="ORF">EVAR_102088_1</name>
</gene>